<gene>
    <name evidence="9" type="ORF">BSL78_28707</name>
</gene>
<dbReference type="PROSITE" id="PS50208">
    <property type="entry name" value="CASPASE_P20"/>
    <property type="match status" value="1"/>
</dbReference>
<dbReference type="GO" id="GO:0005737">
    <property type="term" value="C:cytoplasm"/>
    <property type="evidence" value="ECO:0007669"/>
    <property type="project" value="UniProtKB-ARBA"/>
</dbReference>
<evidence type="ECO:0000259" key="8">
    <source>
        <dbReference type="PROSITE" id="PS50208"/>
    </source>
</evidence>
<feature type="domain" description="Caspase family p10" evidence="7">
    <location>
        <begin position="557"/>
        <end position="647"/>
    </location>
</feature>
<dbReference type="OrthoDB" id="6114029at2759"/>
<evidence type="ECO:0000256" key="2">
    <source>
        <dbReference type="ARBA" id="ARBA00022703"/>
    </source>
</evidence>
<evidence type="ECO:0000259" key="6">
    <source>
        <dbReference type="PROSITE" id="PS50168"/>
    </source>
</evidence>
<evidence type="ECO:0000256" key="4">
    <source>
        <dbReference type="RuleBase" id="RU003971"/>
    </source>
</evidence>
<feature type="compositionally biased region" description="Basic and acidic residues" evidence="5">
    <location>
        <begin position="291"/>
        <end position="304"/>
    </location>
</feature>
<comment type="similarity">
    <text evidence="1 4">Belongs to the peptidase C14A family.</text>
</comment>
<dbReference type="GO" id="GO:0051604">
    <property type="term" value="P:protein maturation"/>
    <property type="evidence" value="ECO:0007669"/>
    <property type="project" value="UniProtKB-ARBA"/>
</dbReference>
<dbReference type="PROSITE" id="PS50168">
    <property type="entry name" value="DED"/>
    <property type="match status" value="2"/>
</dbReference>
<dbReference type="GO" id="GO:0006915">
    <property type="term" value="P:apoptotic process"/>
    <property type="evidence" value="ECO:0007669"/>
    <property type="project" value="UniProtKB-KW"/>
</dbReference>
<dbReference type="PROSITE" id="PS01122">
    <property type="entry name" value="CASPASE_CYS"/>
    <property type="match status" value="1"/>
</dbReference>
<evidence type="ECO:0000256" key="5">
    <source>
        <dbReference type="SAM" id="MobiDB-lite"/>
    </source>
</evidence>
<keyword evidence="2" id="KW-0053">Apoptosis</keyword>
<proteinExistence type="inferred from homology"/>
<accession>A0A2G8JFE0</accession>
<dbReference type="InterPro" id="IPR015917">
    <property type="entry name" value="Pept_C14A"/>
</dbReference>
<dbReference type="Pfam" id="PF00656">
    <property type="entry name" value="Peptidase_C14"/>
    <property type="match status" value="1"/>
</dbReference>
<evidence type="ECO:0000313" key="9">
    <source>
        <dbReference type="EMBL" id="PIK34467.1"/>
    </source>
</evidence>
<evidence type="ECO:0000256" key="3">
    <source>
        <dbReference type="ARBA" id="ARBA00022737"/>
    </source>
</evidence>
<dbReference type="SUPFAM" id="SSF47986">
    <property type="entry name" value="DEATH domain"/>
    <property type="match status" value="2"/>
</dbReference>
<name>A0A2G8JFE0_STIJA</name>
<dbReference type="PRINTS" id="PR00376">
    <property type="entry name" value="IL1BCENZYME"/>
</dbReference>
<feature type="compositionally biased region" description="Polar residues" evidence="5">
    <location>
        <begin position="315"/>
        <end position="329"/>
    </location>
</feature>
<dbReference type="CDD" id="cd00032">
    <property type="entry name" value="CASc"/>
    <property type="match status" value="1"/>
</dbReference>
<feature type="compositionally biased region" description="Basic and acidic residues" evidence="5">
    <location>
        <begin position="32"/>
        <end position="47"/>
    </location>
</feature>
<feature type="domain" description="Caspase family p20" evidence="8">
    <location>
        <begin position="406"/>
        <end position="534"/>
    </location>
</feature>
<dbReference type="InterPro" id="IPR011029">
    <property type="entry name" value="DEATH-like_dom_sf"/>
</dbReference>
<feature type="region of interest" description="Disordered" evidence="5">
    <location>
        <begin position="24"/>
        <end position="54"/>
    </location>
</feature>
<feature type="domain" description="DED" evidence="6">
    <location>
        <begin position="57"/>
        <end position="136"/>
    </location>
</feature>
<dbReference type="GO" id="GO:0042981">
    <property type="term" value="P:regulation of apoptotic process"/>
    <property type="evidence" value="ECO:0007669"/>
    <property type="project" value="InterPro"/>
</dbReference>
<organism evidence="9 10">
    <name type="scientific">Stichopus japonicus</name>
    <name type="common">Sea cucumber</name>
    <dbReference type="NCBI Taxonomy" id="307972"/>
    <lineage>
        <taxon>Eukaryota</taxon>
        <taxon>Metazoa</taxon>
        <taxon>Echinodermata</taxon>
        <taxon>Eleutherozoa</taxon>
        <taxon>Echinozoa</taxon>
        <taxon>Holothuroidea</taxon>
        <taxon>Aspidochirotacea</taxon>
        <taxon>Aspidochirotida</taxon>
        <taxon>Stichopodidae</taxon>
        <taxon>Apostichopus</taxon>
    </lineage>
</organism>
<dbReference type="SUPFAM" id="SSF52129">
    <property type="entry name" value="Caspase-like"/>
    <property type="match status" value="1"/>
</dbReference>
<protein>
    <submittedName>
        <fullName evidence="9">Caspase-8</fullName>
    </submittedName>
</protein>
<dbReference type="PANTHER" id="PTHR48169:SF7">
    <property type="entry name" value="CASPASE 10"/>
    <property type="match status" value="1"/>
</dbReference>
<feature type="domain" description="DED" evidence="6">
    <location>
        <begin position="153"/>
        <end position="233"/>
    </location>
</feature>
<keyword evidence="10" id="KW-1185">Reference proteome</keyword>
<dbReference type="GO" id="GO:0004197">
    <property type="term" value="F:cysteine-type endopeptidase activity"/>
    <property type="evidence" value="ECO:0007669"/>
    <property type="project" value="InterPro"/>
</dbReference>
<dbReference type="InterPro" id="IPR002138">
    <property type="entry name" value="Pept_C14_p10"/>
</dbReference>
<dbReference type="SMR" id="A0A2G8JFE0"/>
<dbReference type="Gene3D" id="1.10.533.10">
    <property type="entry name" value="Death Domain, Fas"/>
    <property type="match status" value="2"/>
</dbReference>
<dbReference type="STRING" id="307972.A0A2G8JFE0"/>
<dbReference type="AlphaFoldDB" id="A0A2G8JFE0"/>
<dbReference type="Gene3D" id="3.40.50.1460">
    <property type="match status" value="1"/>
</dbReference>
<dbReference type="InterPro" id="IPR029030">
    <property type="entry name" value="Caspase-like_dom_sf"/>
</dbReference>
<feature type="region of interest" description="Disordered" evidence="5">
    <location>
        <begin position="282"/>
        <end position="356"/>
    </location>
</feature>
<dbReference type="EMBL" id="MRZV01002165">
    <property type="protein sequence ID" value="PIK34467.1"/>
    <property type="molecule type" value="Genomic_DNA"/>
</dbReference>
<reference evidence="9 10" key="1">
    <citation type="journal article" date="2017" name="PLoS Biol.">
        <title>The sea cucumber genome provides insights into morphological evolution and visceral regeneration.</title>
        <authorList>
            <person name="Zhang X."/>
            <person name="Sun L."/>
            <person name="Yuan J."/>
            <person name="Sun Y."/>
            <person name="Gao Y."/>
            <person name="Zhang L."/>
            <person name="Li S."/>
            <person name="Dai H."/>
            <person name="Hamel J.F."/>
            <person name="Liu C."/>
            <person name="Yu Y."/>
            <person name="Liu S."/>
            <person name="Lin W."/>
            <person name="Guo K."/>
            <person name="Jin S."/>
            <person name="Xu P."/>
            <person name="Storey K.B."/>
            <person name="Huan P."/>
            <person name="Zhang T."/>
            <person name="Zhou Y."/>
            <person name="Zhang J."/>
            <person name="Lin C."/>
            <person name="Li X."/>
            <person name="Xing L."/>
            <person name="Huo D."/>
            <person name="Sun M."/>
            <person name="Wang L."/>
            <person name="Mercier A."/>
            <person name="Li F."/>
            <person name="Yang H."/>
            <person name="Xiang J."/>
        </authorList>
    </citation>
    <scope>NUCLEOTIDE SEQUENCE [LARGE SCALE GENOMIC DNA]</scope>
    <source>
        <strain evidence="9">Shaxun</strain>
        <tissue evidence="9">Muscle</tissue>
    </source>
</reference>
<dbReference type="SMART" id="SM00115">
    <property type="entry name" value="CASc"/>
    <property type="match status" value="1"/>
</dbReference>
<dbReference type="InterPro" id="IPR011600">
    <property type="entry name" value="Pept_C14_caspase"/>
</dbReference>
<evidence type="ECO:0000256" key="1">
    <source>
        <dbReference type="ARBA" id="ARBA00010134"/>
    </source>
</evidence>
<dbReference type="InterPro" id="IPR001309">
    <property type="entry name" value="Pept_C14_p20"/>
</dbReference>
<sequence>MNPSSNLPIDIKPLDLSLAIARGTAKPSPKVRPSEDSKQLNDVKDGSDSQPSVSQEKFASIIMDVGNRIPNPRLEDVKFLCHDKVTDQAVLENAKSATDILSDMSTYGTLDKTNVGLVAELLHRIGMVKPKREVFEGTAINWPTDDGFSYLDPFRCLLHSVIQQLPKKKLTDLKDYCSIRSVASGQELDDIDNLLDFFKLLEDEDEIALDNIGLLKDFSEQVLKNKKVKNYIEAYEKERIKQGQPVLAMTVEESNKLLTITAISKEGSIDLKKFYGSYGSIPTSKANSPVESDKSEKPFSTDSKRPKRRPLMTPSMLSSPISQPESTMQKFGKTDDADRVKDGKDSPEPMEVDQNMRQLKSRDFPSDNTFSNAEEDPTEWFTHQHEYQTHQQSKLKISCYRMDANPKGICLILSNEHFDRQPGQTEPSDREGTEEDVKNLKRIFRKLRFEVQIERDLTAEEIRQKMKELQGHDHSRYNAFICCILSHGNKGIVLGKDGIPVELAKIIGYFKGQSCPTLIDKPKVFIVQACQGNSWQAVTTETAPQSPTRQTAGMGSSLEMLPNEVDLCLLLSTIPGYKSARSKEKGSWFIMALTHILSKYPDCEMQSIMTLINKELAKATKAKQENRWIAQTALPSHTLRKLLFLERPEHIQQSLAVRTDVVCTAVEVRTV</sequence>
<evidence type="ECO:0000313" key="10">
    <source>
        <dbReference type="Proteomes" id="UP000230750"/>
    </source>
</evidence>
<keyword evidence="3" id="KW-0677">Repeat</keyword>
<comment type="caution">
    <text evidence="9">The sequence shown here is derived from an EMBL/GenBank/DDBJ whole genome shotgun (WGS) entry which is preliminary data.</text>
</comment>
<dbReference type="InterPro" id="IPR033139">
    <property type="entry name" value="Caspase_cys_AS"/>
</dbReference>
<dbReference type="InterPro" id="IPR001875">
    <property type="entry name" value="DED_dom"/>
</dbReference>
<dbReference type="PANTHER" id="PTHR48169">
    <property type="entry name" value="DED DOMAIN-CONTAINING PROTEIN"/>
    <property type="match status" value="1"/>
</dbReference>
<evidence type="ECO:0000259" key="7">
    <source>
        <dbReference type="PROSITE" id="PS50207"/>
    </source>
</evidence>
<dbReference type="GO" id="GO:0006508">
    <property type="term" value="P:proteolysis"/>
    <property type="evidence" value="ECO:0007669"/>
    <property type="project" value="InterPro"/>
</dbReference>
<dbReference type="PROSITE" id="PS50207">
    <property type="entry name" value="CASPASE_P10"/>
    <property type="match status" value="1"/>
</dbReference>
<dbReference type="Proteomes" id="UP000230750">
    <property type="component" value="Unassembled WGS sequence"/>
</dbReference>
<feature type="compositionally biased region" description="Basic and acidic residues" evidence="5">
    <location>
        <begin position="332"/>
        <end position="347"/>
    </location>
</feature>